<dbReference type="EMBL" id="LNGC01000023">
    <property type="protein sequence ID" value="KYC52458.1"/>
    <property type="molecule type" value="Genomic_DNA"/>
</dbReference>
<gene>
    <name evidence="4" type="ORF">AMQ22_00794</name>
</gene>
<feature type="domain" description="LamG-like jellyroll fold" evidence="3">
    <location>
        <begin position="200"/>
        <end position="347"/>
    </location>
</feature>
<dbReference type="InterPro" id="IPR018765">
    <property type="entry name" value="DUF2341"/>
</dbReference>
<dbReference type="AlphaFoldDB" id="A0A150J5U5"/>
<comment type="caution">
    <text evidence="4">The sequence shown here is derived from an EMBL/GenBank/DDBJ whole genome shotgun (WGS) entry which is preliminary data.</text>
</comment>
<keyword evidence="2" id="KW-1015">Disulfide bond</keyword>
<name>A0A150J5U5_9EURY</name>
<dbReference type="Pfam" id="PF10102">
    <property type="entry name" value="DUF2341"/>
    <property type="match status" value="1"/>
</dbReference>
<organism evidence="4 5">
    <name type="scientific">Candidatus Methanofastidiosum methylothiophilum</name>
    <dbReference type="NCBI Taxonomy" id="1705564"/>
    <lineage>
        <taxon>Archaea</taxon>
        <taxon>Methanobacteriati</taxon>
        <taxon>Methanobacteriota</taxon>
        <taxon>Stenosarchaea group</taxon>
        <taxon>Candidatus Methanofastidiosia</taxon>
        <taxon>Candidatus Methanofastidiosales</taxon>
        <taxon>Candidatus Methanofastidiosaceae</taxon>
        <taxon>Candidatus Methanofastidiosum</taxon>
    </lineage>
</organism>
<protein>
    <recommendedName>
        <fullName evidence="3">LamG-like jellyroll fold domain-containing protein</fullName>
    </recommendedName>
</protein>
<dbReference type="SMART" id="SM00560">
    <property type="entry name" value="LamGL"/>
    <property type="match status" value="1"/>
</dbReference>
<dbReference type="SUPFAM" id="SSF49899">
    <property type="entry name" value="Concanavalin A-like lectins/glucanases"/>
    <property type="match status" value="1"/>
</dbReference>
<sequence length="419" mass="46563">MKSTLNILFVLFISITILMPLGSLNITSVYADNWWNDEWAYREQITIANAGTTILINYPAYIQVPYKTGMQTDYDDLRFTTADGALVLDYEIEYFDSTNAHIWVRIPSLTVPNVSIWMYYGNDAATSGQNPTGVWDSNHIGVWHMSENSGTIYDSTINNIDGTPFNGVNQNINGAIDGADSFNRNNSQYINLGRNNLHLSSLTVSAWVYMTAAGGTDKQIVSKGHRGSNTEWELKAIPQENSGRDIITFRFWVNNSARGVVSTTALSAGQWHYLVGTYNASATNNNFKLYIDGVLNNSNTNLTPKTQTDANISIAAVHSQSMTPNHLQYWNGVLDEIRISDVPRSADWIKQSYSMVNDQSGYVAFGGSIPKPNPPLPQIKRELPMDQISRILGISNSKPTGEFIQNNCIEDPEAEGCKQ</sequence>
<evidence type="ECO:0000256" key="1">
    <source>
        <dbReference type="ARBA" id="ARBA00022729"/>
    </source>
</evidence>
<dbReference type="Gene3D" id="2.60.120.200">
    <property type="match status" value="1"/>
</dbReference>
<dbReference type="Pfam" id="PF13385">
    <property type="entry name" value="Laminin_G_3"/>
    <property type="match status" value="1"/>
</dbReference>
<keyword evidence="1" id="KW-0732">Signal</keyword>
<evidence type="ECO:0000313" key="4">
    <source>
        <dbReference type="EMBL" id="KYC52458.1"/>
    </source>
</evidence>
<evidence type="ECO:0000259" key="3">
    <source>
        <dbReference type="SMART" id="SM00560"/>
    </source>
</evidence>
<evidence type="ECO:0000256" key="2">
    <source>
        <dbReference type="ARBA" id="ARBA00023157"/>
    </source>
</evidence>
<evidence type="ECO:0000313" key="5">
    <source>
        <dbReference type="Proteomes" id="UP000075398"/>
    </source>
</evidence>
<reference evidence="4 5" key="1">
    <citation type="journal article" date="2016" name="ISME J.">
        <title>Chasing the elusive Euryarchaeota class WSA2: genomes reveal a uniquely fastidious methyl-reducing methanogen.</title>
        <authorList>
            <person name="Nobu M.K."/>
            <person name="Narihiro T."/>
            <person name="Kuroda K."/>
            <person name="Mei R."/>
            <person name="Liu W.T."/>
        </authorList>
    </citation>
    <scope>NUCLEOTIDE SEQUENCE [LARGE SCALE GENOMIC DNA]</scope>
    <source>
        <strain evidence="4">U1lsi0528_Bin055</strain>
    </source>
</reference>
<proteinExistence type="predicted"/>
<dbReference type="InterPro" id="IPR006558">
    <property type="entry name" value="LamG-like"/>
</dbReference>
<accession>A0A150J5U5</accession>
<dbReference type="Proteomes" id="UP000075398">
    <property type="component" value="Unassembled WGS sequence"/>
</dbReference>
<dbReference type="InterPro" id="IPR013320">
    <property type="entry name" value="ConA-like_dom_sf"/>
</dbReference>